<dbReference type="SMART" id="SM00060">
    <property type="entry name" value="FN3"/>
    <property type="match status" value="3"/>
</dbReference>
<evidence type="ECO:0000256" key="1">
    <source>
        <dbReference type="ARBA" id="ARBA00022737"/>
    </source>
</evidence>
<dbReference type="CDD" id="cd00063">
    <property type="entry name" value="FN3"/>
    <property type="match status" value="3"/>
</dbReference>
<protein>
    <recommendedName>
        <fullName evidence="2">Fibronectin type-III domain-containing protein</fullName>
    </recommendedName>
</protein>
<keyword evidence="1" id="KW-0677">Repeat</keyword>
<dbReference type="EMBL" id="SOCA01000005">
    <property type="protein sequence ID" value="TDU69254.1"/>
    <property type="molecule type" value="Genomic_DNA"/>
</dbReference>
<organism evidence="3 4">
    <name type="scientific">Prosthecobacter fusiformis</name>
    <dbReference type="NCBI Taxonomy" id="48464"/>
    <lineage>
        <taxon>Bacteria</taxon>
        <taxon>Pseudomonadati</taxon>
        <taxon>Verrucomicrobiota</taxon>
        <taxon>Verrucomicrobiia</taxon>
        <taxon>Verrucomicrobiales</taxon>
        <taxon>Verrucomicrobiaceae</taxon>
        <taxon>Prosthecobacter</taxon>
    </lineage>
</organism>
<accession>A0A4R7RU40</accession>
<evidence type="ECO:0000259" key="2">
    <source>
        <dbReference type="PROSITE" id="PS50853"/>
    </source>
</evidence>
<dbReference type="RefSeq" id="WP_133795949.1">
    <property type="nucleotide sequence ID" value="NZ_SOCA01000005.1"/>
</dbReference>
<dbReference type="InterPro" id="IPR013783">
    <property type="entry name" value="Ig-like_fold"/>
</dbReference>
<feature type="domain" description="Fibronectin type-III" evidence="2">
    <location>
        <begin position="265"/>
        <end position="368"/>
    </location>
</feature>
<sequence>MLFLLTSWLCANIQAETNSFESSDDLAGYTLLTTNANVTMVQQAGVGTGNPATGGLKRLSTTSSDTTALAHQVASNTAGAVTQWKQSILLNFKDVEEITTGEKKAECRIGFISTTTNSGNLKEFLHKTHKSIHLKIKAEQKPGDNKSRNLEFEGSNFATDKEVKFGGQTFNDSSYFDDWLRVTLTVNRTSASTFSATITLESLGLDGTQTPVLLRTATQAGLENATMSAASTVYAAFLINTDKSANMPVYVDDHEVEMTAVTPEPPVALAASDVTSNALRANWQASSGAGSYIVELTTAANAFAPGTFISATGTGGQASGFEVSGSDSSSTVITGLGANTAYVYRVRAVNAAGNSGESNPINVSTLAMNANVPPTLDAIPDYPVLTPTAPEQDIELSGITAGFGESQTLIVTAVSSAPSIIPHPRVLYTSDNTVGTLLMKPAGALGTATITVTVNDTQPNNNTITRSFTVEVRQPPVELSFDEAPDLDNLTVTNQNATLTHSATAGIGSPAGGGAIFQGNATGSDQAMLALRDQAYPGPAPTLMRQSIWVNFKEVDDDETKKRKSEVRMGFADSPNIPSELKKYFEEGKRALHLKVMAENDPQDSSKDHVIKARVTSYNGSQKQESAELVVSDETVMNHWLKATFEVMAVGTVQFQMTYKVEDYGPDGTTLLGTVLEGAPFTVTNGTLVSAPWIYAGFYVDTEKGTDMKTYLDNHLVEIQNLPPETPVAMAAHQITSSSFTSNWEVPVGPYPNGFIVEVVRATDTFTAGKFISATGSTGQTTGIQVIFADQRSLRVLNLASNTSYKYRVRALNIAGESDNSDAINVTTLTTGSNSAPTLNPISNQEDIAANGGLFTVLLSGISDGGEFTQGVTVTASSSNTALIPSIQVNYYDPEDVGSITFTPVLGQTGTTIITVTVNDGESVNNTLVRTFTVNVVSPVSALAFESEADEGEYLIVSEQSSLAQTADEGTGTPAGGAFKFERTALPTEHVSLAYRRVRFDARSIPHARTSLMMNLSNVLNITSGNKDKAEITLGFIGSTTPNSKIKDTFNKTHPSMFAKLKFEHGDGSDSQLEIEVGSYNGSNDSNSGKNSLDNFNAAENWLRLDYHFVRSGYDQYLCAYELFDCGPDGTSTPVLLLSSDAVTVTNTAFFNDSSIYAGFQATGEKQGHTAFWFDNHVVDVNTTAADAPVNQAANDYTDTGFTMAWAGGIVGREPTGYVIELCDADDAFAPGTLISAAGVGGQAEGILVEDGWASEYPISGLPVGQTYLYRVRALRGTELSAVQPPVQVTIAPQTPAQSLEDWRLAWFASELQDPATLPENDYDQDGVTNIAEYAMGLNPREPDAWLSQPRCTLQSGYLCLTYRRRANMENVQIVPLASGDLAAWNSQGLVTLSISSPDEEGIETVIVRDAVLQSSRSRRFMRLGLDF</sequence>
<dbReference type="Gene3D" id="2.60.40.10">
    <property type="entry name" value="Immunoglobulins"/>
    <property type="match status" value="3"/>
</dbReference>
<dbReference type="InterPro" id="IPR050964">
    <property type="entry name" value="Striated_Muscle_Regulatory"/>
</dbReference>
<dbReference type="OrthoDB" id="199474at2"/>
<dbReference type="PANTHER" id="PTHR13817">
    <property type="entry name" value="TITIN"/>
    <property type="match status" value="1"/>
</dbReference>
<feature type="domain" description="Fibronectin type-III" evidence="2">
    <location>
        <begin position="723"/>
        <end position="831"/>
    </location>
</feature>
<evidence type="ECO:0000313" key="3">
    <source>
        <dbReference type="EMBL" id="TDU69254.1"/>
    </source>
</evidence>
<dbReference type="InterPro" id="IPR003961">
    <property type="entry name" value="FN3_dom"/>
</dbReference>
<comment type="caution">
    <text evidence="3">The sequence shown here is derived from an EMBL/GenBank/DDBJ whole genome shotgun (WGS) entry which is preliminary data.</text>
</comment>
<dbReference type="Proteomes" id="UP000295662">
    <property type="component" value="Unassembled WGS sequence"/>
</dbReference>
<dbReference type="Pfam" id="PF00041">
    <property type="entry name" value="fn3"/>
    <property type="match status" value="2"/>
</dbReference>
<dbReference type="SUPFAM" id="SSF49265">
    <property type="entry name" value="Fibronectin type III"/>
    <property type="match status" value="2"/>
</dbReference>
<evidence type="ECO:0000313" key="4">
    <source>
        <dbReference type="Proteomes" id="UP000295662"/>
    </source>
</evidence>
<dbReference type="InterPro" id="IPR036116">
    <property type="entry name" value="FN3_sf"/>
</dbReference>
<proteinExistence type="predicted"/>
<keyword evidence="4" id="KW-1185">Reference proteome</keyword>
<dbReference type="PANTHER" id="PTHR13817:SF166">
    <property type="entry name" value="NEURONAL IGCAM-RELATED"/>
    <property type="match status" value="1"/>
</dbReference>
<gene>
    <name evidence="3" type="ORF">EI77_02902</name>
</gene>
<name>A0A4R7RU40_9BACT</name>
<dbReference type="PROSITE" id="PS50853">
    <property type="entry name" value="FN3"/>
    <property type="match status" value="2"/>
</dbReference>
<reference evidence="3 4" key="1">
    <citation type="submission" date="2019-03" db="EMBL/GenBank/DDBJ databases">
        <title>Genomic Encyclopedia of Archaeal and Bacterial Type Strains, Phase II (KMG-II): from individual species to whole genera.</title>
        <authorList>
            <person name="Goeker M."/>
        </authorList>
    </citation>
    <scope>NUCLEOTIDE SEQUENCE [LARGE SCALE GENOMIC DNA]</scope>
    <source>
        <strain evidence="3 4">ATCC 25309</strain>
    </source>
</reference>